<dbReference type="VEuPathDB" id="FungiDB:LEMA_P018070.1"/>
<sequence>MGILSMIGFFSVPATSPRHKPSHLRYTKKRAQQLAKPLQASAATTHVRCNGHLRLLLPATLHRTTAAQTETTAPATSCTASPARSTVRSTCLIVGTETLGTRSTARFPIPTTSWPSQARLSASLACCDASDMRSWSVEPSAGQSIVLGWRR</sequence>
<accession>E5AAI6</accession>
<dbReference type="Proteomes" id="UP000002668">
    <property type="component" value="Genome"/>
</dbReference>
<dbReference type="EMBL" id="FP929138">
    <property type="protein sequence ID" value="CBY00677.1"/>
    <property type="molecule type" value="Genomic_DNA"/>
</dbReference>
<evidence type="ECO:0000313" key="2">
    <source>
        <dbReference type="Proteomes" id="UP000002668"/>
    </source>
</evidence>
<name>E5AAI6_LEPMJ</name>
<proteinExistence type="predicted"/>
<protein>
    <submittedName>
        <fullName evidence="1">Predicted protein</fullName>
    </submittedName>
</protein>
<keyword evidence="2" id="KW-1185">Reference proteome</keyword>
<dbReference type="HOGENOM" id="CLU_1731804_0_0_1"/>
<organism evidence="2">
    <name type="scientific">Leptosphaeria maculans (strain JN3 / isolate v23.1.3 / race Av1-4-5-6-7-8)</name>
    <name type="common">Blackleg fungus</name>
    <name type="synonym">Phoma lingam</name>
    <dbReference type="NCBI Taxonomy" id="985895"/>
    <lineage>
        <taxon>Eukaryota</taxon>
        <taxon>Fungi</taxon>
        <taxon>Dikarya</taxon>
        <taxon>Ascomycota</taxon>
        <taxon>Pezizomycotina</taxon>
        <taxon>Dothideomycetes</taxon>
        <taxon>Pleosporomycetidae</taxon>
        <taxon>Pleosporales</taxon>
        <taxon>Pleosporineae</taxon>
        <taxon>Leptosphaeriaceae</taxon>
        <taxon>Plenodomus</taxon>
        <taxon>Plenodomus lingam/Leptosphaeria maculans species complex</taxon>
    </lineage>
</organism>
<gene>
    <name evidence="1" type="ORF">LEMA_P018070.1</name>
</gene>
<reference evidence="2" key="1">
    <citation type="journal article" date="2011" name="Nat. Commun.">
        <title>Effector diversification within compartments of the Leptosphaeria maculans genome affected by Repeat-Induced Point mutations.</title>
        <authorList>
            <person name="Rouxel T."/>
            <person name="Grandaubert J."/>
            <person name="Hane J.K."/>
            <person name="Hoede C."/>
            <person name="van de Wouw A.P."/>
            <person name="Couloux A."/>
            <person name="Dominguez V."/>
            <person name="Anthouard V."/>
            <person name="Bally P."/>
            <person name="Bourras S."/>
            <person name="Cozijnsen A.J."/>
            <person name="Ciuffetti L.M."/>
            <person name="Degrave A."/>
            <person name="Dilmaghani A."/>
            <person name="Duret L."/>
            <person name="Fudal I."/>
            <person name="Goodwin S.B."/>
            <person name="Gout L."/>
            <person name="Glaser N."/>
            <person name="Linglin J."/>
            <person name="Kema G.H.J."/>
            <person name="Lapalu N."/>
            <person name="Lawrence C.B."/>
            <person name="May K."/>
            <person name="Meyer M."/>
            <person name="Ollivier B."/>
            <person name="Poulain J."/>
            <person name="Schoch C.L."/>
            <person name="Simon A."/>
            <person name="Spatafora J.W."/>
            <person name="Stachowiak A."/>
            <person name="Turgeon B.G."/>
            <person name="Tyler B.M."/>
            <person name="Vincent D."/>
            <person name="Weissenbach J."/>
            <person name="Amselem J."/>
            <person name="Quesneville H."/>
            <person name="Oliver R.P."/>
            <person name="Wincker P."/>
            <person name="Balesdent M.-H."/>
            <person name="Howlett B.J."/>
        </authorList>
    </citation>
    <scope>NUCLEOTIDE SEQUENCE [LARGE SCALE GENOMIC DNA]</scope>
    <source>
        <strain evidence="2">JN3 / isolate v23.1.3 / race Av1-4-5-6-7-8</strain>
    </source>
</reference>
<dbReference type="AlphaFoldDB" id="E5AAI6"/>
<dbReference type="InParanoid" id="E5AAI6"/>
<evidence type="ECO:0000313" key="1">
    <source>
        <dbReference type="EMBL" id="CBY00677.1"/>
    </source>
</evidence>